<keyword evidence="6 9" id="KW-1133">Transmembrane helix</keyword>
<feature type="transmembrane region" description="Helical" evidence="9">
    <location>
        <begin position="66"/>
        <end position="83"/>
    </location>
</feature>
<dbReference type="NCBIfam" id="TIGR03173">
    <property type="entry name" value="pbuX"/>
    <property type="match status" value="1"/>
</dbReference>
<dbReference type="AlphaFoldDB" id="A0A918X602"/>
<organism evidence="10 11">
    <name type="scientific">Nocardiopsis kunsanensis</name>
    <dbReference type="NCBI Taxonomy" id="141693"/>
    <lineage>
        <taxon>Bacteria</taxon>
        <taxon>Bacillati</taxon>
        <taxon>Actinomycetota</taxon>
        <taxon>Actinomycetes</taxon>
        <taxon>Streptosporangiales</taxon>
        <taxon>Nocardiopsidaceae</taxon>
        <taxon>Nocardiopsis</taxon>
    </lineage>
</organism>
<keyword evidence="11" id="KW-1185">Reference proteome</keyword>
<dbReference type="Pfam" id="PF00860">
    <property type="entry name" value="Xan_ur_permease"/>
    <property type="match status" value="1"/>
</dbReference>
<keyword evidence="7 9" id="KW-0472">Membrane</keyword>
<keyword evidence="3" id="KW-0813">Transport</keyword>
<comment type="subcellular location">
    <subcellularLocation>
        <location evidence="1">Cell membrane</location>
        <topology evidence="1">Multi-pass membrane protein</topology>
    </subcellularLocation>
</comment>
<dbReference type="InterPro" id="IPR017588">
    <property type="entry name" value="UacT-like"/>
</dbReference>
<evidence type="ECO:0000256" key="3">
    <source>
        <dbReference type="ARBA" id="ARBA00022448"/>
    </source>
</evidence>
<evidence type="ECO:0000313" key="11">
    <source>
        <dbReference type="Proteomes" id="UP000654947"/>
    </source>
</evidence>
<evidence type="ECO:0000256" key="2">
    <source>
        <dbReference type="ARBA" id="ARBA00008821"/>
    </source>
</evidence>
<keyword evidence="5 9" id="KW-0812">Transmembrane</keyword>
<feature type="transmembrane region" description="Helical" evidence="9">
    <location>
        <begin position="394"/>
        <end position="413"/>
    </location>
</feature>
<evidence type="ECO:0000256" key="5">
    <source>
        <dbReference type="ARBA" id="ARBA00022692"/>
    </source>
</evidence>
<comment type="caution">
    <text evidence="10">The sequence shown here is derived from an EMBL/GenBank/DDBJ whole genome shotgun (WGS) entry which is preliminary data.</text>
</comment>
<dbReference type="GO" id="GO:0005886">
    <property type="term" value="C:plasma membrane"/>
    <property type="evidence" value="ECO:0007669"/>
    <property type="project" value="UniProtKB-SubCell"/>
</dbReference>
<name>A0A918X602_9ACTN</name>
<feature type="transmembrane region" description="Helical" evidence="9">
    <location>
        <begin position="248"/>
        <end position="272"/>
    </location>
</feature>
<dbReference type="PANTHER" id="PTHR42810:SF4">
    <property type="entry name" value="URIC ACID TRANSPORTER UACT"/>
    <property type="match status" value="1"/>
</dbReference>
<feature type="transmembrane region" description="Helical" evidence="9">
    <location>
        <begin position="182"/>
        <end position="201"/>
    </location>
</feature>
<feature type="region of interest" description="Disordered" evidence="8">
    <location>
        <begin position="1"/>
        <end position="24"/>
    </location>
</feature>
<feature type="transmembrane region" description="Helical" evidence="9">
    <location>
        <begin position="208"/>
        <end position="228"/>
    </location>
</feature>
<dbReference type="EMBL" id="BMXL01000001">
    <property type="protein sequence ID" value="GHD14658.1"/>
    <property type="molecule type" value="Genomic_DNA"/>
</dbReference>
<evidence type="ECO:0000256" key="1">
    <source>
        <dbReference type="ARBA" id="ARBA00004651"/>
    </source>
</evidence>
<evidence type="ECO:0000256" key="4">
    <source>
        <dbReference type="ARBA" id="ARBA00022475"/>
    </source>
</evidence>
<feature type="transmembrane region" description="Helical" evidence="9">
    <location>
        <begin position="336"/>
        <end position="359"/>
    </location>
</feature>
<dbReference type="InterPro" id="IPR006043">
    <property type="entry name" value="NCS2"/>
</dbReference>
<proteinExistence type="inferred from homology"/>
<evidence type="ECO:0000256" key="7">
    <source>
        <dbReference type="ARBA" id="ARBA00023136"/>
    </source>
</evidence>
<evidence type="ECO:0000256" key="8">
    <source>
        <dbReference type="SAM" id="MobiDB-lite"/>
    </source>
</evidence>
<dbReference type="GO" id="GO:0042907">
    <property type="term" value="F:xanthine transmembrane transporter activity"/>
    <property type="evidence" value="ECO:0007669"/>
    <property type="project" value="TreeGrafter"/>
</dbReference>
<dbReference type="NCBIfam" id="TIGR00801">
    <property type="entry name" value="ncs2"/>
    <property type="match status" value="1"/>
</dbReference>
<feature type="transmembrane region" description="Helical" evidence="9">
    <location>
        <begin position="365"/>
        <end position="382"/>
    </location>
</feature>
<dbReference type="Proteomes" id="UP000654947">
    <property type="component" value="Unassembled WGS sequence"/>
</dbReference>
<sequence length="496" mass="50889">MSNSPSAKDPATPNASSPARPEDEKLPPRLLLVYGLQHILTMYAGAVAPALVIGAAAGIANDPASMGILVSGALLVAGIATLLQSVGHRRIGAQMPIVVASSFVPVSAITSLAAGENGENLPVAFGASMAAGVFALCLTPFFGQLIRFFPPVVTGTIITVIGISLMPVAADWILEDDSVEPSAPLSNMALAGTTLAIILLGSRVLPGIWGRLSVLFGLILGTLVALPFGMADFSRVGEADTVFDPTSLFYFGAPQFEITAIMTMCIIMLVVLTEGASHIIAVGEITDSKVDAKRISAGLRADVSGSILGPIFSATPTSSFAQNIGLLALTGIRSRYVVATGAGILLVLGLFPVLGGVMAAIPGPVLGGAGLVLFGSVAASGIKTLAKVDLNDNLNLVLVSSAIGVAIVPLAYPTFYEQLPETVEMIAHSGIIGAALVAVVLNICFNVIGRRPEPEETARIEQDDIGSAGPGEAKYTDHAEAAYRGEESDQQPSGDR</sequence>
<evidence type="ECO:0000313" key="10">
    <source>
        <dbReference type="EMBL" id="GHD14658.1"/>
    </source>
</evidence>
<gene>
    <name evidence="10" type="ORF">GCM10007147_00940</name>
</gene>
<comment type="similarity">
    <text evidence="2">Belongs to the nucleobase:cation symporter-2 (NCS2) (TC 2.A.40) family.</text>
</comment>
<keyword evidence="4" id="KW-1003">Cell membrane</keyword>
<dbReference type="PANTHER" id="PTHR42810">
    <property type="entry name" value="PURINE PERMEASE C1399.01C-RELATED"/>
    <property type="match status" value="1"/>
</dbReference>
<feature type="transmembrane region" description="Helical" evidence="9">
    <location>
        <begin position="39"/>
        <end position="60"/>
    </location>
</feature>
<feature type="compositionally biased region" description="Basic and acidic residues" evidence="8">
    <location>
        <begin position="474"/>
        <end position="487"/>
    </location>
</feature>
<accession>A0A918X602</accession>
<protein>
    <submittedName>
        <fullName evidence="10">Transporter</fullName>
    </submittedName>
</protein>
<dbReference type="PROSITE" id="PS01116">
    <property type="entry name" value="XANTH_URACIL_PERMASE"/>
    <property type="match status" value="1"/>
</dbReference>
<dbReference type="RefSeq" id="WP_193517107.1">
    <property type="nucleotide sequence ID" value="NZ_BMXL01000001.1"/>
</dbReference>
<dbReference type="NCBIfam" id="NF037981">
    <property type="entry name" value="NCS2_1"/>
    <property type="match status" value="1"/>
</dbReference>
<reference evidence="10 11" key="1">
    <citation type="journal article" date="2014" name="Int. J. Syst. Evol. Microbiol.">
        <title>Complete genome sequence of Corynebacterium casei LMG S-19264T (=DSM 44701T), isolated from a smear-ripened cheese.</title>
        <authorList>
            <consortium name="US DOE Joint Genome Institute (JGI-PGF)"/>
            <person name="Walter F."/>
            <person name="Albersmeier A."/>
            <person name="Kalinowski J."/>
            <person name="Ruckert C."/>
        </authorList>
    </citation>
    <scope>NUCLEOTIDE SEQUENCE [LARGE SCALE GENOMIC DNA]</scope>
    <source>
        <strain evidence="10 11">KCTC 19473</strain>
    </source>
</reference>
<evidence type="ECO:0000256" key="9">
    <source>
        <dbReference type="SAM" id="Phobius"/>
    </source>
</evidence>
<dbReference type="InterPro" id="IPR006042">
    <property type="entry name" value="Xan_ur_permease"/>
</dbReference>
<feature type="transmembrane region" description="Helical" evidence="9">
    <location>
        <begin position="148"/>
        <end position="170"/>
    </location>
</feature>
<feature type="region of interest" description="Disordered" evidence="8">
    <location>
        <begin position="455"/>
        <end position="496"/>
    </location>
</feature>
<evidence type="ECO:0000256" key="6">
    <source>
        <dbReference type="ARBA" id="ARBA00022989"/>
    </source>
</evidence>
<feature type="transmembrane region" description="Helical" evidence="9">
    <location>
        <begin position="425"/>
        <end position="449"/>
    </location>
</feature>
<feature type="transmembrane region" description="Helical" evidence="9">
    <location>
        <begin position="121"/>
        <end position="141"/>
    </location>
</feature>